<proteinExistence type="predicted"/>
<comment type="caution">
    <text evidence="5">The sequence shown here is derived from an EMBL/GenBank/DDBJ whole genome shotgun (WGS) entry which is preliminary data.</text>
</comment>
<feature type="domain" description="3-octaprenyl-4-hydroxybenzoate carboxy-lyase-like Rift-related" evidence="2">
    <location>
        <begin position="116"/>
        <end position="317"/>
    </location>
</feature>
<gene>
    <name evidence="5" type="ORF">EAH84_14120</name>
</gene>
<reference evidence="5 6" key="1">
    <citation type="journal article" date="2019" name="Environ. Microbiol.">
        <title>Species interactions and distinct microbial communities in high Arctic permafrost affected cryosols are associated with the CH4 and CO2 gas fluxes.</title>
        <authorList>
            <person name="Altshuler I."/>
            <person name="Hamel J."/>
            <person name="Turney S."/>
            <person name="Magnuson E."/>
            <person name="Levesque R."/>
            <person name="Greer C."/>
            <person name="Whyte L.G."/>
        </authorList>
    </citation>
    <scope>NUCLEOTIDE SEQUENCE [LARGE SCALE GENOMIC DNA]</scope>
    <source>
        <strain evidence="5 6">S5.1</strain>
    </source>
</reference>
<dbReference type="GO" id="GO:0008694">
    <property type="term" value="F:4-hydroxy-3-polyprenylbenzoate decarboxylase activity"/>
    <property type="evidence" value="ECO:0007669"/>
    <property type="project" value="TreeGrafter"/>
</dbReference>
<dbReference type="Gene3D" id="3.40.1670.10">
    <property type="entry name" value="UbiD C-terminal domain-like"/>
    <property type="match status" value="1"/>
</dbReference>
<dbReference type="EMBL" id="RCZK01000016">
    <property type="protein sequence ID" value="TPG08445.1"/>
    <property type="molecule type" value="Genomic_DNA"/>
</dbReference>
<evidence type="ECO:0000259" key="4">
    <source>
        <dbReference type="Pfam" id="PF20696"/>
    </source>
</evidence>
<dbReference type="GO" id="GO:0006744">
    <property type="term" value="P:ubiquinone biosynthetic process"/>
    <property type="evidence" value="ECO:0007669"/>
    <property type="project" value="TreeGrafter"/>
</dbReference>
<protein>
    <submittedName>
        <fullName evidence="5">UbiD family decarboxylase</fullName>
    </submittedName>
</protein>
<evidence type="ECO:0000256" key="1">
    <source>
        <dbReference type="SAM" id="MobiDB-lite"/>
    </source>
</evidence>
<dbReference type="InterPro" id="IPR048304">
    <property type="entry name" value="UbiD_Rift_dom"/>
</dbReference>
<evidence type="ECO:0000259" key="3">
    <source>
        <dbReference type="Pfam" id="PF20695"/>
    </source>
</evidence>
<dbReference type="GO" id="GO:0005829">
    <property type="term" value="C:cytosol"/>
    <property type="evidence" value="ECO:0007669"/>
    <property type="project" value="TreeGrafter"/>
</dbReference>
<dbReference type="Pfam" id="PF20695">
    <property type="entry name" value="UbiD_N"/>
    <property type="match status" value="1"/>
</dbReference>
<dbReference type="PANTHER" id="PTHR30108">
    <property type="entry name" value="3-OCTAPRENYL-4-HYDROXYBENZOATE CARBOXY-LYASE-RELATED"/>
    <property type="match status" value="1"/>
</dbReference>
<dbReference type="PANTHER" id="PTHR30108:SF17">
    <property type="entry name" value="FERULIC ACID DECARBOXYLASE 1"/>
    <property type="match status" value="1"/>
</dbReference>
<dbReference type="SUPFAM" id="SSF50475">
    <property type="entry name" value="FMN-binding split barrel"/>
    <property type="match status" value="1"/>
</dbReference>
<keyword evidence="6" id="KW-1185">Reference proteome</keyword>
<dbReference type="InterPro" id="IPR049383">
    <property type="entry name" value="UbiD-like_N"/>
</dbReference>
<evidence type="ECO:0000313" key="6">
    <source>
        <dbReference type="Proteomes" id="UP000318413"/>
    </source>
</evidence>
<evidence type="ECO:0000259" key="2">
    <source>
        <dbReference type="Pfam" id="PF01977"/>
    </source>
</evidence>
<dbReference type="InterPro" id="IPR049381">
    <property type="entry name" value="UbiD-like_C"/>
</dbReference>
<dbReference type="SUPFAM" id="SSF143968">
    <property type="entry name" value="UbiD C-terminal domain-like"/>
    <property type="match status" value="1"/>
</dbReference>
<feature type="domain" description="3-octaprenyl-4-hydroxybenzoate carboxy-lyase-like C-terminal" evidence="4">
    <location>
        <begin position="335"/>
        <end position="453"/>
    </location>
</feature>
<dbReference type="Proteomes" id="UP000318413">
    <property type="component" value="Unassembled WGS sequence"/>
</dbReference>
<dbReference type="Pfam" id="PF20696">
    <property type="entry name" value="UbiD_C"/>
    <property type="match status" value="1"/>
</dbReference>
<dbReference type="AlphaFoldDB" id="A0A502C4H6"/>
<sequence>MNHQEGAPRDLQEHIRRLEERGLLTRIQRPIDKDTELHPLARWQFQGGLDEADRRAFLFTDVIDAAGHTYDIPVLVGGLAASPDIYAVGLGLTVEQIGRAWTDAIAEPIPPVTVTEAICQEVVITGEALTRPGGGLSRLPVPISTPGFDSAPYLTATLCVTRDPDSGVQNMGTYRAALKADDRLGVRMASRLSGAGGYLHWEKYRARGEQMPCAIVLGCAPAVLFTGPQKLRIDEDEMAVAGGLMRSAVEVVRCKTVDLMVPARAEIVIEGLIDTDMLEPEGPFGESHGHVALEDFNMSMHVTAITMRAAPVFVSIISQVTPSESSVLKRVAYEPLFLEHLQRTLGVRGVKRVVMHEPLTNLRKVLFIQFERGTPQAEIWRGMQGAATLQAQCGKLVIAVSEDIDPDNADAIFWSLAYRADFMKDLQVTAYRSSGHGPKSGRAPTEGTLMIDATLKHDMPPLALPAERYMTNARKIWEELQLPHITPSPPWHGYHLGDWDDRWSGYADAAVAGDWRTTGERTWAHREAGLKPETPVREADRSGHGNG</sequence>
<feature type="region of interest" description="Disordered" evidence="1">
    <location>
        <begin position="526"/>
        <end position="547"/>
    </location>
</feature>
<dbReference type="RefSeq" id="WP_140872646.1">
    <property type="nucleotide sequence ID" value="NZ_RCZK01000016.1"/>
</dbReference>
<name>A0A502C4H6_9SPHN</name>
<accession>A0A502C4H6</accession>
<dbReference type="InterPro" id="IPR002830">
    <property type="entry name" value="UbiD"/>
</dbReference>
<organism evidence="5 6">
    <name type="scientific">Sphingomonas oligophenolica</name>
    <dbReference type="NCBI Taxonomy" id="301154"/>
    <lineage>
        <taxon>Bacteria</taxon>
        <taxon>Pseudomonadati</taxon>
        <taxon>Pseudomonadota</taxon>
        <taxon>Alphaproteobacteria</taxon>
        <taxon>Sphingomonadales</taxon>
        <taxon>Sphingomonadaceae</taxon>
        <taxon>Sphingomonas</taxon>
    </lineage>
</organism>
<evidence type="ECO:0000313" key="5">
    <source>
        <dbReference type="EMBL" id="TPG08445.1"/>
    </source>
</evidence>
<dbReference type="OrthoDB" id="9809841at2"/>
<dbReference type="Pfam" id="PF01977">
    <property type="entry name" value="UbiD"/>
    <property type="match status" value="1"/>
</dbReference>
<feature type="domain" description="3-octaprenyl-4-hydroxybenzoate carboxy-lyase-like N-terminal" evidence="3">
    <location>
        <begin position="15"/>
        <end position="104"/>
    </location>
</feature>